<reference evidence="1" key="1">
    <citation type="journal article" date="2020" name="Stud. Mycol.">
        <title>101 Dothideomycetes genomes: a test case for predicting lifestyles and emergence of pathogens.</title>
        <authorList>
            <person name="Haridas S."/>
            <person name="Albert R."/>
            <person name="Binder M."/>
            <person name="Bloem J."/>
            <person name="Labutti K."/>
            <person name="Salamov A."/>
            <person name="Andreopoulos B."/>
            <person name="Baker S."/>
            <person name="Barry K."/>
            <person name="Bills G."/>
            <person name="Bluhm B."/>
            <person name="Cannon C."/>
            <person name="Castanera R."/>
            <person name="Culley D."/>
            <person name="Daum C."/>
            <person name="Ezra D."/>
            <person name="Gonzalez J."/>
            <person name="Henrissat B."/>
            <person name="Kuo A."/>
            <person name="Liang C."/>
            <person name="Lipzen A."/>
            <person name="Lutzoni F."/>
            <person name="Magnuson J."/>
            <person name="Mondo S."/>
            <person name="Nolan M."/>
            <person name="Ohm R."/>
            <person name="Pangilinan J."/>
            <person name="Park H.-J."/>
            <person name="Ramirez L."/>
            <person name="Alfaro M."/>
            <person name="Sun H."/>
            <person name="Tritt A."/>
            <person name="Yoshinaga Y."/>
            <person name="Zwiers L.-H."/>
            <person name="Turgeon B."/>
            <person name="Goodwin S."/>
            <person name="Spatafora J."/>
            <person name="Crous P."/>
            <person name="Grigoriev I."/>
        </authorList>
    </citation>
    <scope>NUCLEOTIDE SEQUENCE</scope>
    <source>
        <strain evidence="1">CBS 125425</strain>
    </source>
</reference>
<gene>
    <name evidence="1" type="ORF">EJ04DRAFT_8064</name>
</gene>
<dbReference type="Proteomes" id="UP000799444">
    <property type="component" value="Unassembled WGS sequence"/>
</dbReference>
<evidence type="ECO:0000313" key="2">
    <source>
        <dbReference type="Proteomes" id="UP000799444"/>
    </source>
</evidence>
<accession>A0A9P4R950</accession>
<comment type="caution">
    <text evidence="1">The sequence shown here is derived from an EMBL/GenBank/DDBJ whole genome shotgun (WGS) entry which is preliminary data.</text>
</comment>
<protein>
    <submittedName>
        <fullName evidence="1">Uncharacterized protein</fullName>
    </submittedName>
</protein>
<evidence type="ECO:0000313" key="1">
    <source>
        <dbReference type="EMBL" id="KAF2738964.1"/>
    </source>
</evidence>
<name>A0A9P4R950_9PLEO</name>
<keyword evidence="2" id="KW-1185">Reference proteome</keyword>
<organism evidence="1 2">
    <name type="scientific">Polyplosphaeria fusca</name>
    <dbReference type="NCBI Taxonomy" id="682080"/>
    <lineage>
        <taxon>Eukaryota</taxon>
        <taxon>Fungi</taxon>
        <taxon>Dikarya</taxon>
        <taxon>Ascomycota</taxon>
        <taxon>Pezizomycotina</taxon>
        <taxon>Dothideomycetes</taxon>
        <taxon>Pleosporomycetidae</taxon>
        <taxon>Pleosporales</taxon>
        <taxon>Tetraplosphaeriaceae</taxon>
        <taxon>Polyplosphaeria</taxon>
    </lineage>
</organism>
<proteinExistence type="predicted"/>
<dbReference type="EMBL" id="ML996106">
    <property type="protein sequence ID" value="KAF2738964.1"/>
    <property type="molecule type" value="Genomic_DNA"/>
</dbReference>
<dbReference type="AlphaFoldDB" id="A0A9P4R950"/>
<sequence length="156" mass="16747">MVTVAGEEDRATQKGHGDEGALGDAIVVWYVTSRRRESRTPGWDYRGRDSELFCSLARQCHRFPALLTVLVAVRIDVGPGLDCGLDQDLGGGSLLGGDPSLSPSSSSNDSIARVQAGPSFVVVVVGWRPQPVSVKVHLVVQDDFDDIVSVTVQETR</sequence>